<evidence type="ECO:0000256" key="1">
    <source>
        <dbReference type="SAM" id="MobiDB-lite"/>
    </source>
</evidence>
<accession>A0A2V0QJH3</accession>
<sequence>MKKLGHDSSLRRQRQPLSRHQQRQSAQAAPRRACRLALDLCVDALRVHQQLAPAFCRVALQGLAHQRFALVPDRWAGRAEHLVERHALAELLGHVGQCTQFASQRPEDHWRLDPLAAQALKHAQGMSRLAVEHRVGQAEYIETRTVGHCSLYGFDGDLAFFGHQFELFDFLRSGQQVAFNPCCDQFDSILCGGKPCLRQTLANPLWQLADVHRPDLHELGVRTVNQCLAPFGLLRTAIQLGQADQQQGVFGRSGAVFH</sequence>
<organism evidence="2 3">
    <name type="scientific">Pseudomonas syringae pv. actinidiae</name>
    <dbReference type="NCBI Taxonomy" id="103796"/>
    <lineage>
        <taxon>Bacteria</taxon>
        <taxon>Pseudomonadati</taxon>
        <taxon>Pseudomonadota</taxon>
        <taxon>Gammaproteobacteria</taxon>
        <taxon>Pseudomonadales</taxon>
        <taxon>Pseudomonadaceae</taxon>
        <taxon>Pseudomonas</taxon>
        <taxon>Pseudomonas syringae</taxon>
    </lineage>
</organism>
<protein>
    <submittedName>
        <fullName evidence="2">Phosphoribosylformylglycinamidine synthase</fullName>
    </submittedName>
</protein>
<dbReference type="Proteomes" id="UP000247480">
    <property type="component" value="Unassembled WGS sequence"/>
</dbReference>
<feature type="region of interest" description="Disordered" evidence="1">
    <location>
        <begin position="1"/>
        <end position="28"/>
    </location>
</feature>
<name>A0A2V0QJH3_PSESF</name>
<comment type="caution">
    <text evidence="2">The sequence shown here is derived from an EMBL/GenBank/DDBJ whole genome shotgun (WGS) entry which is preliminary data.</text>
</comment>
<gene>
    <name evidence="2" type="ORF">KPSA1_06580</name>
</gene>
<dbReference type="AlphaFoldDB" id="A0A2V0QJH3"/>
<reference evidence="2 3" key="1">
    <citation type="submission" date="2018-04" db="EMBL/GenBank/DDBJ databases">
        <title>Draft genome sequence of Pseudomonas syringae pv. actinidiae biovar 1 strains isolated from kiwifruit in Kagawa prefecture.</title>
        <authorList>
            <person name="Tabuchi M."/>
            <person name="Saito M."/>
            <person name="Fujiwara S."/>
            <person name="Sasa N."/>
            <person name="Akimitsu K."/>
            <person name="Gomi K."/>
            <person name="Konishi-Sugita S."/>
            <person name="Hamano K."/>
            <person name="Kataoka I."/>
        </authorList>
    </citation>
    <scope>NUCLEOTIDE SEQUENCE [LARGE SCALE GENOMIC DNA]</scope>
    <source>
        <strain evidence="2 3">MAFF212206</strain>
    </source>
</reference>
<feature type="compositionally biased region" description="Low complexity" evidence="1">
    <location>
        <begin position="15"/>
        <end position="28"/>
    </location>
</feature>
<proteinExistence type="predicted"/>
<feature type="compositionally biased region" description="Basic and acidic residues" evidence="1">
    <location>
        <begin position="1"/>
        <end position="10"/>
    </location>
</feature>
<evidence type="ECO:0000313" key="3">
    <source>
        <dbReference type="Proteomes" id="UP000247480"/>
    </source>
</evidence>
<evidence type="ECO:0000313" key="2">
    <source>
        <dbReference type="EMBL" id="GBH13099.1"/>
    </source>
</evidence>
<dbReference type="EMBL" id="BGJZ01000341">
    <property type="protein sequence ID" value="GBH13099.1"/>
    <property type="molecule type" value="Genomic_DNA"/>
</dbReference>